<reference evidence="1" key="1">
    <citation type="submission" date="2023-04" db="EMBL/GenBank/DDBJ databases">
        <title>A chromosome-level genome assembly of the parasitoid wasp Eretmocerus hayati.</title>
        <authorList>
            <person name="Zhong Y."/>
            <person name="Liu S."/>
            <person name="Liu Y."/>
        </authorList>
    </citation>
    <scope>NUCLEOTIDE SEQUENCE</scope>
    <source>
        <strain evidence="1">ZJU_SS_LIU_2023</strain>
    </source>
</reference>
<accession>A0ACC2PF79</accession>
<comment type="caution">
    <text evidence="1">The sequence shown here is derived from an EMBL/GenBank/DDBJ whole genome shotgun (WGS) entry which is preliminary data.</text>
</comment>
<sequence>MLTKARSLVKMRFLSTQLTVIEKHARTRLKFPFLSTTFRDRSSGGLLEKQQKLMARSLPKQKPLPGVKQILVVASAKGGVGKSTTAVNLSVALKLVAPDKAVGLLDADVFGPSIPLMMNLHDSPLLDSKNMIEPLVNYGIKCMSMGFLVGEEAPVVWRGLMVMGALNKLLYQVSWGPLDYLIVDTPPGTGDVHLSLVQNLPITGMLLVTSPQKAAVDVARRGASMYNKVNVPLVGMVCNMANVTCPKCNFEISLYEDESEVLAKELGINILCRIPLDSEIGGDYYYSFGGCHRYAAHKELGRETIKAKLIRSTISDLRCYLGDSTPDLK</sequence>
<protein>
    <submittedName>
        <fullName evidence="1">Uncharacterized protein</fullName>
    </submittedName>
</protein>
<keyword evidence="2" id="KW-1185">Reference proteome</keyword>
<evidence type="ECO:0000313" key="1">
    <source>
        <dbReference type="EMBL" id="KAJ8681476.1"/>
    </source>
</evidence>
<dbReference type="Proteomes" id="UP001239111">
    <property type="component" value="Chromosome 2"/>
</dbReference>
<gene>
    <name evidence="1" type="ORF">QAD02_017263</name>
</gene>
<name>A0ACC2PF79_9HYME</name>
<evidence type="ECO:0000313" key="2">
    <source>
        <dbReference type="Proteomes" id="UP001239111"/>
    </source>
</evidence>
<dbReference type="EMBL" id="CM056742">
    <property type="protein sequence ID" value="KAJ8681476.1"/>
    <property type="molecule type" value="Genomic_DNA"/>
</dbReference>
<proteinExistence type="predicted"/>
<organism evidence="1 2">
    <name type="scientific">Eretmocerus hayati</name>
    <dbReference type="NCBI Taxonomy" id="131215"/>
    <lineage>
        <taxon>Eukaryota</taxon>
        <taxon>Metazoa</taxon>
        <taxon>Ecdysozoa</taxon>
        <taxon>Arthropoda</taxon>
        <taxon>Hexapoda</taxon>
        <taxon>Insecta</taxon>
        <taxon>Pterygota</taxon>
        <taxon>Neoptera</taxon>
        <taxon>Endopterygota</taxon>
        <taxon>Hymenoptera</taxon>
        <taxon>Apocrita</taxon>
        <taxon>Proctotrupomorpha</taxon>
        <taxon>Chalcidoidea</taxon>
        <taxon>Aphelinidae</taxon>
        <taxon>Aphelininae</taxon>
        <taxon>Eretmocerus</taxon>
    </lineage>
</organism>